<feature type="compositionally biased region" description="Basic residues" evidence="1">
    <location>
        <begin position="65"/>
        <end position="75"/>
    </location>
</feature>
<feature type="compositionally biased region" description="Basic and acidic residues" evidence="1">
    <location>
        <begin position="52"/>
        <end position="64"/>
    </location>
</feature>
<organism evidence="2">
    <name type="scientific">uncultured Friedmanniella sp</name>
    <dbReference type="NCBI Taxonomy" id="335381"/>
    <lineage>
        <taxon>Bacteria</taxon>
        <taxon>Bacillati</taxon>
        <taxon>Actinomycetota</taxon>
        <taxon>Actinomycetes</taxon>
        <taxon>Propionibacteriales</taxon>
        <taxon>Nocardioidaceae</taxon>
        <taxon>Friedmanniella</taxon>
        <taxon>environmental samples</taxon>
    </lineage>
</organism>
<reference evidence="2" key="1">
    <citation type="submission" date="2020-02" db="EMBL/GenBank/DDBJ databases">
        <authorList>
            <person name="Meier V. D."/>
        </authorList>
    </citation>
    <scope>NUCLEOTIDE SEQUENCE</scope>
    <source>
        <strain evidence="2">AVDCRST_MAG48</strain>
    </source>
</reference>
<name>A0A6J4LVE8_9ACTN</name>
<feature type="region of interest" description="Disordered" evidence="1">
    <location>
        <begin position="120"/>
        <end position="181"/>
    </location>
</feature>
<feature type="compositionally biased region" description="Basic residues" evidence="1">
    <location>
        <begin position="33"/>
        <end position="42"/>
    </location>
</feature>
<evidence type="ECO:0000256" key="1">
    <source>
        <dbReference type="SAM" id="MobiDB-lite"/>
    </source>
</evidence>
<sequence length="181" mass="19572">PAGAPRRGAGAPLRAGDLPLDQRCAARGAAGRPPRRARRGRHHLPEPAAALRVERPVGRAEGPRHQRPPHAHRVRGAGADAARRARCGLAALPAGAGNRGRPGLRALRRAHLGRVLLPLRPQPRAGGLDGRLHQPARAPRRAAGRQPGQRRPRRRRARRARGPAAPLVRRGRRARRALDHV</sequence>
<feature type="non-terminal residue" evidence="2">
    <location>
        <position position="1"/>
    </location>
</feature>
<feature type="non-terminal residue" evidence="2">
    <location>
        <position position="181"/>
    </location>
</feature>
<dbReference type="AlphaFoldDB" id="A0A6J4LVE8"/>
<accession>A0A6J4LVE8</accession>
<feature type="compositionally biased region" description="Basic residues" evidence="1">
    <location>
        <begin position="138"/>
        <end position="161"/>
    </location>
</feature>
<dbReference type="EMBL" id="CADCTS010000526">
    <property type="protein sequence ID" value="CAA9342985.1"/>
    <property type="molecule type" value="Genomic_DNA"/>
</dbReference>
<feature type="region of interest" description="Disordered" evidence="1">
    <location>
        <begin position="1"/>
        <end position="82"/>
    </location>
</feature>
<gene>
    <name evidence="2" type="ORF">AVDCRST_MAG48-3761</name>
</gene>
<evidence type="ECO:0000313" key="2">
    <source>
        <dbReference type="EMBL" id="CAA9342985.1"/>
    </source>
</evidence>
<feature type="compositionally biased region" description="Low complexity" evidence="1">
    <location>
        <begin position="1"/>
        <end position="32"/>
    </location>
</feature>
<proteinExistence type="predicted"/>
<protein>
    <submittedName>
        <fullName evidence="2">Uncharacterized protein</fullName>
    </submittedName>
</protein>